<evidence type="ECO:0000313" key="2">
    <source>
        <dbReference type="EMBL" id="MBD3124071.1"/>
    </source>
</evidence>
<feature type="transmembrane region" description="Helical" evidence="1">
    <location>
        <begin position="54"/>
        <end position="73"/>
    </location>
</feature>
<name>A0A8I0KRE5_CITBR</name>
<evidence type="ECO:0000256" key="1">
    <source>
        <dbReference type="SAM" id="Phobius"/>
    </source>
</evidence>
<accession>A0A8I0KRE5</accession>
<dbReference type="Proteomes" id="UP000605024">
    <property type="component" value="Unassembled WGS sequence"/>
</dbReference>
<gene>
    <name evidence="2" type="ORF">ID160_15455</name>
</gene>
<feature type="transmembrane region" description="Helical" evidence="1">
    <location>
        <begin position="79"/>
        <end position="98"/>
    </location>
</feature>
<protein>
    <submittedName>
        <fullName evidence="2">YjeO family protein</fullName>
    </submittedName>
</protein>
<keyword evidence="1" id="KW-1133">Transmembrane helix</keyword>
<keyword evidence="1" id="KW-0472">Membrane</keyword>
<dbReference type="RefSeq" id="WP_049043114.1">
    <property type="nucleotide sequence ID" value="NZ_CP099374.1"/>
</dbReference>
<organism evidence="2 3">
    <name type="scientific">Citrobacter braakii</name>
    <dbReference type="NCBI Taxonomy" id="57706"/>
    <lineage>
        <taxon>Bacteria</taxon>
        <taxon>Pseudomonadati</taxon>
        <taxon>Pseudomonadota</taxon>
        <taxon>Gammaproteobacteria</taxon>
        <taxon>Enterobacterales</taxon>
        <taxon>Enterobacteriaceae</taxon>
        <taxon>Citrobacter</taxon>
        <taxon>Citrobacter freundii complex</taxon>
    </lineage>
</organism>
<proteinExistence type="predicted"/>
<comment type="caution">
    <text evidence="2">The sequence shown here is derived from an EMBL/GenBank/DDBJ whole genome shotgun (WGS) entry which is preliminary data.</text>
</comment>
<feature type="transmembrane region" description="Helical" evidence="1">
    <location>
        <begin position="6"/>
        <end position="25"/>
    </location>
</feature>
<keyword evidence="1" id="KW-0812">Transmembrane</keyword>
<dbReference type="EMBL" id="JACXSK010000008">
    <property type="protein sequence ID" value="MBD3124071.1"/>
    <property type="molecule type" value="Genomic_DNA"/>
</dbReference>
<dbReference type="Pfam" id="PF10840">
    <property type="entry name" value="DUF2645"/>
    <property type="match status" value="1"/>
</dbReference>
<dbReference type="AlphaFoldDB" id="A0A8I0KRE5"/>
<evidence type="ECO:0000313" key="3">
    <source>
        <dbReference type="Proteomes" id="UP000605024"/>
    </source>
</evidence>
<dbReference type="InterPro" id="IPR022553">
    <property type="entry name" value="DUF2645"/>
</dbReference>
<sequence length="104" mass="12649">MSWKSFTLNFIWGIVSIILIIMFSTQDKEWFIDGRGINNVCDVMNYIEDDDVRSVGIILTLPLFIPFIYAIVWRRQRGIWQYSIMATLLLFWLWRFNIRYQLCW</sequence>
<reference evidence="2" key="1">
    <citation type="submission" date="2020-09" db="EMBL/GenBank/DDBJ databases">
        <title>Characterization of IncC plasmids in Enterobacterales of food-producing animals originating from China.</title>
        <authorList>
            <person name="Zhang Y."/>
            <person name="Lei C.-W."/>
        </authorList>
    </citation>
    <scope>NUCLEOTIDE SEQUENCE</scope>
    <source>
        <strain evidence="2">CC1</strain>
    </source>
</reference>